<organism evidence="3 4">
    <name type="scientific">Byssothecium circinans</name>
    <dbReference type="NCBI Taxonomy" id="147558"/>
    <lineage>
        <taxon>Eukaryota</taxon>
        <taxon>Fungi</taxon>
        <taxon>Dikarya</taxon>
        <taxon>Ascomycota</taxon>
        <taxon>Pezizomycotina</taxon>
        <taxon>Dothideomycetes</taxon>
        <taxon>Pleosporomycetidae</taxon>
        <taxon>Pleosporales</taxon>
        <taxon>Massarineae</taxon>
        <taxon>Massarinaceae</taxon>
        <taxon>Byssothecium</taxon>
    </lineage>
</organism>
<gene>
    <name evidence="3" type="ORF">CC80DRAFT_410544</name>
</gene>
<feature type="signal peptide" evidence="1">
    <location>
        <begin position="1"/>
        <end position="17"/>
    </location>
</feature>
<dbReference type="Pfam" id="PF18271">
    <property type="entry name" value="GH131_N"/>
    <property type="match status" value="1"/>
</dbReference>
<keyword evidence="1" id="KW-0732">Signal</keyword>
<dbReference type="PANTHER" id="PTHR34612:SF2">
    <property type="entry name" value="GLYCOSIDE HYDROLASE 131 CATALYTIC N-TERMINAL DOMAIN-CONTAINING PROTEIN"/>
    <property type="match status" value="1"/>
</dbReference>
<evidence type="ECO:0000259" key="2">
    <source>
        <dbReference type="Pfam" id="PF18271"/>
    </source>
</evidence>
<dbReference type="OrthoDB" id="5283326at2759"/>
<dbReference type="Proteomes" id="UP000800035">
    <property type="component" value="Unassembled WGS sequence"/>
</dbReference>
<keyword evidence="4" id="KW-1185">Reference proteome</keyword>
<dbReference type="AlphaFoldDB" id="A0A6A5U328"/>
<evidence type="ECO:0000313" key="3">
    <source>
        <dbReference type="EMBL" id="KAF1957386.1"/>
    </source>
</evidence>
<feature type="chain" id="PRO_5025498455" description="Glycoside hydrolase 131 catalytic N-terminal domain-containing protein" evidence="1">
    <location>
        <begin position="18"/>
        <end position="288"/>
    </location>
</feature>
<proteinExistence type="predicted"/>
<feature type="domain" description="Glycoside hydrolase 131 catalytic N-terminal" evidence="2">
    <location>
        <begin position="20"/>
        <end position="281"/>
    </location>
</feature>
<sequence>MFTSSLWLLSSLSLATCANIVWDGRVPANATLADFDSETGIFDPDNVKGQNLSFSKIVRFAEGGASLFDTPVKAKPIEVTIDDKSIFAPGGSNPQTAVRRMELVPNPATSPADNATSTGVKTLHFSIKPSAERPLNISHEYLMVFMERADFSANQVSLKTGTLIGSDGATKNDLQILGNSANGSTPLFSTPFTEGVFTNFALLMDFNKNTVQVFSSTGNNALVKQTEALPNDLSGNGQLHFGLNKNPTNPGADSLRSGFQASGILEGVIYGGILVADSANGSRAQWRV</sequence>
<evidence type="ECO:0000313" key="4">
    <source>
        <dbReference type="Proteomes" id="UP000800035"/>
    </source>
</evidence>
<dbReference type="PANTHER" id="PTHR34612">
    <property type="entry name" value="GH131_N DOMAIN-CONTAINING PROTEIN"/>
    <property type="match status" value="1"/>
</dbReference>
<evidence type="ECO:0000256" key="1">
    <source>
        <dbReference type="SAM" id="SignalP"/>
    </source>
</evidence>
<dbReference type="InterPro" id="IPR041524">
    <property type="entry name" value="GH131_N"/>
</dbReference>
<reference evidence="3" key="1">
    <citation type="journal article" date="2020" name="Stud. Mycol.">
        <title>101 Dothideomycetes genomes: a test case for predicting lifestyles and emergence of pathogens.</title>
        <authorList>
            <person name="Haridas S."/>
            <person name="Albert R."/>
            <person name="Binder M."/>
            <person name="Bloem J."/>
            <person name="Labutti K."/>
            <person name="Salamov A."/>
            <person name="Andreopoulos B."/>
            <person name="Baker S."/>
            <person name="Barry K."/>
            <person name="Bills G."/>
            <person name="Bluhm B."/>
            <person name="Cannon C."/>
            <person name="Castanera R."/>
            <person name="Culley D."/>
            <person name="Daum C."/>
            <person name="Ezra D."/>
            <person name="Gonzalez J."/>
            <person name="Henrissat B."/>
            <person name="Kuo A."/>
            <person name="Liang C."/>
            <person name="Lipzen A."/>
            <person name="Lutzoni F."/>
            <person name="Magnuson J."/>
            <person name="Mondo S."/>
            <person name="Nolan M."/>
            <person name="Ohm R."/>
            <person name="Pangilinan J."/>
            <person name="Park H.-J."/>
            <person name="Ramirez L."/>
            <person name="Alfaro M."/>
            <person name="Sun H."/>
            <person name="Tritt A."/>
            <person name="Yoshinaga Y."/>
            <person name="Zwiers L.-H."/>
            <person name="Turgeon B."/>
            <person name="Goodwin S."/>
            <person name="Spatafora J."/>
            <person name="Crous P."/>
            <person name="Grigoriev I."/>
        </authorList>
    </citation>
    <scope>NUCLEOTIDE SEQUENCE</scope>
    <source>
        <strain evidence="3">CBS 675.92</strain>
    </source>
</reference>
<accession>A0A6A5U328</accession>
<dbReference type="EMBL" id="ML976989">
    <property type="protein sequence ID" value="KAF1957386.1"/>
    <property type="molecule type" value="Genomic_DNA"/>
</dbReference>
<name>A0A6A5U328_9PLEO</name>
<dbReference type="Gene3D" id="2.60.120.1160">
    <property type="match status" value="1"/>
</dbReference>
<protein>
    <recommendedName>
        <fullName evidence="2">Glycoside hydrolase 131 catalytic N-terminal domain-containing protein</fullName>
    </recommendedName>
</protein>